<dbReference type="GO" id="GO:0046110">
    <property type="term" value="P:xanthine metabolic process"/>
    <property type="evidence" value="ECO:0007669"/>
    <property type="project" value="UniProtKB-UniRule"/>
</dbReference>
<dbReference type="Pfam" id="PF00156">
    <property type="entry name" value="Pribosyltran"/>
    <property type="match status" value="1"/>
</dbReference>
<keyword evidence="3 5" id="KW-0808">Transferase</keyword>
<evidence type="ECO:0000256" key="1">
    <source>
        <dbReference type="ARBA" id="ARBA00022490"/>
    </source>
</evidence>
<proteinExistence type="inferred from homology"/>
<dbReference type="InterPro" id="IPR029057">
    <property type="entry name" value="PRTase-like"/>
</dbReference>
<evidence type="ECO:0000256" key="3">
    <source>
        <dbReference type="ARBA" id="ARBA00022679"/>
    </source>
</evidence>
<accession>A0A1L7RGY6</accession>
<dbReference type="Gene3D" id="3.40.50.2020">
    <property type="match status" value="1"/>
</dbReference>
<protein>
    <recommendedName>
        <fullName evidence="5 6">Xanthine phosphoribosyltransferase</fullName>
        <shortName evidence="5">XPRTase</shortName>
        <ecNumber evidence="5 6">2.4.2.22</ecNumber>
    </recommendedName>
</protein>
<evidence type="ECO:0000256" key="6">
    <source>
        <dbReference type="NCBIfam" id="TIGR01744"/>
    </source>
</evidence>
<dbReference type="EMBL" id="LN795824">
    <property type="protein sequence ID" value="CEO43747.1"/>
    <property type="molecule type" value="Genomic_DNA"/>
</dbReference>
<comment type="similarity">
    <text evidence="5">Belongs to the purine/pyrimidine phosphoribosyltransferase family. Xpt subfamily.</text>
</comment>
<dbReference type="UniPathway" id="UPA00602">
    <property type="reaction ID" value="UER00658"/>
</dbReference>
<dbReference type="CDD" id="cd06223">
    <property type="entry name" value="PRTases_typeI"/>
    <property type="match status" value="1"/>
</dbReference>
<dbReference type="GO" id="GO:0032265">
    <property type="term" value="P:XMP salvage"/>
    <property type="evidence" value="ECO:0007669"/>
    <property type="project" value="UniProtKB-UniRule"/>
</dbReference>
<comment type="subcellular location">
    <subcellularLocation>
        <location evidence="5">Cytoplasm</location>
    </subcellularLocation>
</comment>
<dbReference type="InterPro" id="IPR010079">
    <property type="entry name" value="Xanthine_PRibTrfase"/>
</dbReference>
<dbReference type="PANTHER" id="PTHR43864">
    <property type="entry name" value="HYPOXANTHINE/GUANINE PHOSPHORIBOSYLTRANSFERASE"/>
    <property type="match status" value="1"/>
</dbReference>
<dbReference type="SUPFAM" id="SSF53271">
    <property type="entry name" value="PRTase-like"/>
    <property type="match status" value="1"/>
</dbReference>
<evidence type="ECO:0000313" key="8">
    <source>
        <dbReference type="EMBL" id="CEO43747.1"/>
    </source>
</evidence>
<evidence type="ECO:0000256" key="2">
    <source>
        <dbReference type="ARBA" id="ARBA00022676"/>
    </source>
</evidence>
<feature type="binding site" evidence="5">
    <location>
        <position position="26"/>
    </location>
    <ligand>
        <name>xanthine</name>
        <dbReference type="ChEBI" id="CHEBI:17712"/>
    </ligand>
</feature>
<dbReference type="GO" id="GO:0005737">
    <property type="term" value="C:cytoplasm"/>
    <property type="evidence" value="ECO:0007669"/>
    <property type="project" value="UniProtKB-SubCell"/>
</dbReference>
<dbReference type="GO" id="GO:0000310">
    <property type="term" value="F:xanthine phosphoribosyltransferase activity"/>
    <property type="evidence" value="ECO:0007669"/>
    <property type="project" value="UniProtKB-UniRule"/>
</dbReference>
<keyword evidence="4 5" id="KW-0660">Purine salvage</keyword>
<evidence type="ECO:0000256" key="4">
    <source>
        <dbReference type="ARBA" id="ARBA00022726"/>
    </source>
</evidence>
<dbReference type="NCBIfam" id="NF006671">
    <property type="entry name" value="PRK09219.1"/>
    <property type="match status" value="1"/>
</dbReference>
<dbReference type="PANTHER" id="PTHR43864:SF1">
    <property type="entry name" value="XANTHINE PHOSPHORIBOSYLTRANSFERASE"/>
    <property type="match status" value="1"/>
</dbReference>
<evidence type="ECO:0000256" key="5">
    <source>
        <dbReference type="HAMAP-Rule" id="MF_01184"/>
    </source>
</evidence>
<dbReference type="GO" id="GO:0006166">
    <property type="term" value="P:purine ribonucleoside salvage"/>
    <property type="evidence" value="ECO:0007669"/>
    <property type="project" value="UniProtKB-KW"/>
</dbReference>
<sequence>MRRFFRVDLLKQKVEADGVVIDEKILKVDGFLNHQIDARLMHDVGQTFYEQFKDEGITKILTIEASGIAPAIMAAMHFDVPCLFAKKAKPSTLKKGVYQAEIHSFTKNTTSTVVVSDEFLGENDRVLIIDDFLANGDASLGLNEIVKQAKATTVGIGIVVEKSFQPGRERLEEAGLTVSSLCKVASLSGNKVTFVGDEA</sequence>
<feature type="domain" description="Phosphoribosyltransferase" evidence="7">
    <location>
        <begin position="44"/>
        <end position="163"/>
    </location>
</feature>
<comment type="pathway">
    <text evidence="5">Purine metabolism; XMP biosynthesis via salvage pathway; XMP from xanthine: step 1/1.</text>
</comment>
<feature type="binding site" evidence="5">
    <location>
        <position position="162"/>
    </location>
    <ligand>
        <name>xanthine</name>
        <dbReference type="ChEBI" id="CHEBI:17712"/>
    </ligand>
</feature>
<feature type="binding site" evidence="5">
    <location>
        <begin position="134"/>
        <end position="138"/>
    </location>
    <ligand>
        <name>5-phospho-alpha-D-ribose 1-diphosphate</name>
        <dbReference type="ChEBI" id="CHEBI:58017"/>
    </ligand>
</feature>
<dbReference type="InterPro" id="IPR000836">
    <property type="entry name" value="PRTase_dom"/>
</dbReference>
<comment type="function">
    <text evidence="5">Converts the preformed base xanthine, a product of nucleic acid breakdown, to xanthosine 5'-monophosphate (XMP), so it can be reused for RNA or DNA synthesis.</text>
</comment>
<gene>
    <name evidence="8" type="primary">ORF_o42</name>
    <name evidence="5" type="synonym">xpt</name>
</gene>
<dbReference type="HAMAP" id="MF_01184">
    <property type="entry name" value="XPRTase"/>
    <property type="match status" value="1"/>
</dbReference>
<comment type="subunit">
    <text evidence="5">Homodimer.</text>
</comment>
<comment type="catalytic activity">
    <reaction evidence="5">
        <text>XMP + diphosphate = xanthine + 5-phospho-alpha-D-ribose 1-diphosphate</text>
        <dbReference type="Rhea" id="RHEA:10800"/>
        <dbReference type="ChEBI" id="CHEBI:17712"/>
        <dbReference type="ChEBI" id="CHEBI:33019"/>
        <dbReference type="ChEBI" id="CHEBI:57464"/>
        <dbReference type="ChEBI" id="CHEBI:58017"/>
        <dbReference type="EC" id="2.4.2.22"/>
    </reaction>
</comment>
<dbReference type="EC" id="2.4.2.22" evidence="5 6"/>
<dbReference type="NCBIfam" id="TIGR01744">
    <property type="entry name" value="XPRTase"/>
    <property type="match status" value="1"/>
</dbReference>
<feature type="binding site" evidence="5">
    <location>
        <position position="33"/>
    </location>
    <ligand>
        <name>xanthine</name>
        <dbReference type="ChEBI" id="CHEBI:17712"/>
    </ligand>
</feature>
<name>A0A1L7RGY6_STASA</name>
<dbReference type="AlphaFoldDB" id="A0A1L7RGY6"/>
<keyword evidence="2 5" id="KW-0328">Glycosyltransferase</keyword>
<organism evidence="8">
    <name type="scientific">Staphylococcus saprophyticus</name>
    <dbReference type="NCBI Taxonomy" id="29385"/>
    <lineage>
        <taxon>Bacteria</taxon>
        <taxon>Bacillati</taxon>
        <taxon>Bacillota</taxon>
        <taxon>Bacilli</taxon>
        <taxon>Bacillales</taxon>
        <taxon>Staphylococcaceae</taxon>
        <taxon>Staphylococcus</taxon>
    </lineage>
</organism>
<keyword evidence="1 5" id="KW-0963">Cytoplasm</keyword>
<reference evidence="8" key="1">
    <citation type="submission" date="2015-01" db="EMBL/GenBank/DDBJ databases">
        <title>Novel erm(44)-related macrolide-lincosamide-streptogramin B resistance gene in Staphylococcus saprophyticus.</title>
        <authorList>
            <person name="Wendlandt S."/>
            <person name="Hess S."/>
            <person name="Li J."/>
            <person name="Kadlec K."/>
            <person name="Wang Y."/>
            <person name="Fessler A.T."/>
            <person name="Schwarz S."/>
            <person name="Gallert C."/>
        </authorList>
    </citation>
    <scope>NUCLEOTIDE SEQUENCE</scope>
    <source>
        <strain evidence="8">Ab-7</strain>
    </source>
</reference>
<evidence type="ECO:0000259" key="7">
    <source>
        <dbReference type="Pfam" id="PF00156"/>
    </source>
</evidence>
<dbReference type="InterPro" id="IPR050118">
    <property type="entry name" value="Pur/Pyrimidine_PRTase"/>
</dbReference>